<dbReference type="GO" id="GO:0008023">
    <property type="term" value="C:transcription elongation factor complex"/>
    <property type="evidence" value="ECO:0007669"/>
    <property type="project" value="TreeGrafter"/>
</dbReference>
<evidence type="ECO:0000256" key="9">
    <source>
        <dbReference type="SAM" id="MobiDB-lite"/>
    </source>
</evidence>
<dbReference type="InterPro" id="IPR027417">
    <property type="entry name" value="P-loop_NTPase"/>
</dbReference>
<comment type="caution">
    <text evidence="10">The sequence shown here is derived from an EMBL/GenBank/DDBJ whole genome shotgun (WGS) entry which is preliminary data.</text>
</comment>
<dbReference type="Pfam" id="PF05625">
    <property type="entry name" value="PAXNEB"/>
    <property type="match status" value="1"/>
</dbReference>
<keyword evidence="8" id="KW-0539">Nucleus</keyword>
<dbReference type="GO" id="GO:0033588">
    <property type="term" value="C:elongator holoenzyme complex"/>
    <property type="evidence" value="ECO:0007669"/>
    <property type="project" value="InterPro"/>
</dbReference>
<dbReference type="AlphaFoldDB" id="A0AAV4SZ88"/>
<keyword evidence="11" id="KW-1185">Reference proteome</keyword>
<dbReference type="EMBL" id="BPLQ01008745">
    <property type="protein sequence ID" value="GIY39154.1"/>
    <property type="molecule type" value="Genomic_DNA"/>
</dbReference>
<reference evidence="10 11" key="1">
    <citation type="submission" date="2021-06" db="EMBL/GenBank/DDBJ databases">
        <title>Caerostris darwini draft genome.</title>
        <authorList>
            <person name="Kono N."/>
            <person name="Arakawa K."/>
        </authorList>
    </citation>
    <scope>NUCLEOTIDE SEQUENCE [LARGE SCALE GENOMIC DNA]</scope>
</reference>
<dbReference type="InterPro" id="IPR008728">
    <property type="entry name" value="Elongator_complex_protein_4"/>
</dbReference>
<evidence type="ECO:0000256" key="6">
    <source>
        <dbReference type="ARBA" id="ARBA00022490"/>
    </source>
</evidence>
<protein>
    <recommendedName>
        <fullName evidence="5">Elongator complex protein 4</fullName>
    </recommendedName>
</protein>
<sequence length="373" mass="42210">MSSNINQTGKVTSFRKKGANSLNIRGTRISAQNAQLLTSTGSSTLDFFIGGGLAVGTLCLIEEDLYNSYSHVLVKYFLTEGVANNHKLFLSSGEKPSEIILKELPSIRVPEVKTEATFQNPGLKDELKIAWRYQKQQTTFASDIQAYSYNHGYDLSKTLPEEMLKNCSISTWDPFEKNPEDCYENEQSFISFPYSHLLERISSEITSNGYRTSAKSCDNIMRLAITALGSPLWNSGSEKNQELSIIRFLYLLKGLLRTSFAVAVITMPSYILQNQVFRNRVRQVCDTVINLESFVGSDKKSNPVFKEYNGLLQLVKLPVLNTFMYPNKTSDLAFKLKRKDFIIERWHLPPEFGEDQEEPASFGCSGQKNKLDF</sequence>
<name>A0AAV4SZ88_9ARAC</name>
<dbReference type="PANTHER" id="PTHR12896:SF1">
    <property type="entry name" value="ELONGATOR COMPLEX PROTEIN 4"/>
    <property type="match status" value="1"/>
</dbReference>
<evidence type="ECO:0000256" key="1">
    <source>
        <dbReference type="ARBA" id="ARBA00004123"/>
    </source>
</evidence>
<gene>
    <name evidence="10" type="primary">Elp4</name>
    <name evidence="10" type="ORF">CDAR_93581</name>
</gene>
<evidence type="ECO:0000256" key="3">
    <source>
        <dbReference type="ARBA" id="ARBA00005043"/>
    </source>
</evidence>
<feature type="region of interest" description="Disordered" evidence="9">
    <location>
        <begin position="352"/>
        <end position="373"/>
    </location>
</feature>
<evidence type="ECO:0000256" key="2">
    <source>
        <dbReference type="ARBA" id="ARBA00004496"/>
    </source>
</evidence>
<accession>A0AAV4SZ88</accession>
<keyword evidence="7" id="KW-0819">tRNA processing</keyword>
<dbReference type="CDD" id="cd19494">
    <property type="entry name" value="Elp4"/>
    <property type="match status" value="1"/>
</dbReference>
<evidence type="ECO:0000313" key="10">
    <source>
        <dbReference type="EMBL" id="GIY39154.1"/>
    </source>
</evidence>
<evidence type="ECO:0000256" key="7">
    <source>
        <dbReference type="ARBA" id="ARBA00022694"/>
    </source>
</evidence>
<evidence type="ECO:0000256" key="4">
    <source>
        <dbReference type="ARBA" id="ARBA00007573"/>
    </source>
</evidence>
<evidence type="ECO:0000256" key="8">
    <source>
        <dbReference type="ARBA" id="ARBA00023242"/>
    </source>
</evidence>
<dbReference type="Gene3D" id="3.40.50.300">
    <property type="entry name" value="P-loop containing nucleotide triphosphate hydrolases"/>
    <property type="match status" value="1"/>
</dbReference>
<dbReference type="GO" id="GO:0002098">
    <property type="term" value="P:tRNA wobble uridine modification"/>
    <property type="evidence" value="ECO:0007669"/>
    <property type="project" value="InterPro"/>
</dbReference>
<evidence type="ECO:0000313" key="11">
    <source>
        <dbReference type="Proteomes" id="UP001054837"/>
    </source>
</evidence>
<feature type="compositionally biased region" description="Polar residues" evidence="9">
    <location>
        <begin position="364"/>
        <end position="373"/>
    </location>
</feature>
<comment type="similarity">
    <text evidence="4">Belongs to the ELP4 family.</text>
</comment>
<organism evidence="10 11">
    <name type="scientific">Caerostris darwini</name>
    <dbReference type="NCBI Taxonomy" id="1538125"/>
    <lineage>
        <taxon>Eukaryota</taxon>
        <taxon>Metazoa</taxon>
        <taxon>Ecdysozoa</taxon>
        <taxon>Arthropoda</taxon>
        <taxon>Chelicerata</taxon>
        <taxon>Arachnida</taxon>
        <taxon>Araneae</taxon>
        <taxon>Araneomorphae</taxon>
        <taxon>Entelegynae</taxon>
        <taxon>Araneoidea</taxon>
        <taxon>Araneidae</taxon>
        <taxon>Caerostris</taxon>
    </lineage>
</organism>
<dbReference type="GO" id="GO:0005737">
    <property type="term" value="C:cytoplasm"/>
    <property type="evidence" value="ECO:0007669"/>
    <property type="project" value="UniProtKB-SubCell"/>
</dbReference>
<dbReference type="PANTHER" id="PTHR12896">
    <property type="entry name" value="PAX6 NEIGHBOR PROTEIN PAXNEB"/>
    <property type="match status" value="1"/>
</dbReference>
<keyword evidence="6" id="KW-0963">Cytoplasm</keyword>
<proteinExistence type="inferred from homology"/>
<comment type="subcellular location">
    <subcellularLocation>
        <location evidence="2">Cytoplasm</location>
    </subcellularLocation>
    <subcellularLocation>
        <location evidence="1">Nucleus</location>
    </subcellularLocation>
</comment>
<evidence type="ECO:0000256" key="5">
    <source>
        <dbReference type="ARBA" id="ARBA00020265"/>
    </source>
</evidence>
<comment type="pathway">
    <text evidence="3">tRNA modification; 5-methoxycarbonylmethyl-2-thiouridine-tRNA biosynthesis.</text>
</comment>
<dbReference type="Proteomes" id="UP001054837">
    <property type="component" value="Unassembled WGS sequence"/>
</dbReference>